<dbReference type="OrthoDB" id="4565435at2"/>
<protein>
    <submittedName>
        <fullName evidence="1">Uncharacterized protein</fullName>
    </submittedName>
</protein>
<dbReference type="InterPro" id="IPR023509">
    <property type="entry name" value="DTD-like_sf"/>
</dbReference>
<dbReference type="EMBL" id="LR215973">
    <property type="protein sequence ID" value="VFA99127.1"/>
    <property type="molecule type" value="Genomic_DNA"/>
</dbReference>
<reference evidence="1 2" key="1">
    <citation type="submission" date="2019-02" db="EMBL/GenBank/DDBJ databases">
        <authorList>
            <consortium name="Pathogen Informatics"/>
        </authorList>
    </citation>
    <scope>NUCLEOTIDE SEQUENCE [LARGE SCALE GENOMIC DNA]</scope>
    <source>
        <strain evidence="1 2">3012STDY6756504</strain>
    </source>
</reference>
<evidence type="ECO:0000313" key="2">
    <source>
        <dbReference type="Proteomes" id="UP000290439"/>
    </source>
</evidence>
<dbReference type="Gene3D" id="3.50.80.10">
    <property type="entry name" value="D-tyrosyl-tRNA(Tyr) deacylase"/>
    <property type="match status" value="1"/>
</dbReference>
<proteinExistence type="predicted"/>
<gene>
    <name evidence="1" type="ORF">NCTC10797_02907</name>
</gene>
<accession>A0A4U8W9X3</accession>
<dbReference type="AlphaFoldDB" id="A0A4U8W9X3"/>
<evidence type="ECO:0000313" key="1">
    <source>
        <dbReference type="EMBL" id="VFA99127.1"/>
    </source>
</evidence>
<dbReference type="RefSeq" id="WP_036538851.1">
    <property type="nucleotide sequence ID" value="NZ_JADLRK010000002.1"/>
</dbReference>
<name>A0A4U8W9X3_9NOCA</name>
<sequence length="199" mass="21584">MKILSSRWHCFEYTPVDPGPCAVELAPASVALARTFHDCLLLHIYVEPGERGPSGEVVRAIQAMITQSAAAYVVINGSPVLPSGAGRAAMSGPDLLAHLADTLDLVEEIAERLEERGERVHLMPFGWHLECGRACAFAGPCDVVRVGEPAQLRRRMPEPAVLPTTFTTFGSTRAKPSGWATMHLIPPRRQPIGPSTRSR</sequence>
<organism evidence="1 2">
    <name type="scientific">Nocardia cyriacigeorgica</name>
    <dbReference type="NCBI Taxonomy" id="135487"/>
    <lineage>
        <taxon>Bacteria</taxon>
        <taxon>Bacillati</taxon>
        <taxon>Actinomycetota</taxon>
        <taxon>Actinomycetes</taxon>
        <taxon>Mycobacteriales</taxon>
        <taxon>Nocardiaceae</taxon>
        <taxon>Nocardia</taxon>
    </lineage>
</organism>
<dbReference type="Proteomes" id="UP000290439">
    <property type="component" value="Chromosome"/>
</dbReference>